<evidence type="ECO:0000313" key="5">
    <source>
        <dbReference type="Proteomes" id="UP000254808"/>
    </source>
</evidence>
<dbReference type="OrthoDB" id="1492607at2"/>
<organism evidence="4 5">
    <name type="scientific">Cyclonatronum proteinivorum</name>
    <dbReference type="NCBI Taxonomy" id="1457365"/>
    <lineage>
        <taxon>Bacteria</taxon>
        <taxon>Pseudomonadati</taxon>
        <taxon>Balneolota</taxon>
        <taxon>Balneolia</taxon>
        <taxon>Balneolales</taxon>
        <taxon>Cyclonatronaceae</taxon>
        <taxon>Cyclonatronum</taxon>
    </lineage>
</organism>
<feature type="domain" description="Outer membrane protein beta-barrel" evidence="3">
    <location>
        <begin position="13"/>
        <end position="178"/>
    </location>
</feature>
<dbReference type="EMBL" id="CP027806">
    <property type="protein sequence ID" value="AXJ02014.1"/>
    <property type="molecule type" value="Genomic_DNA"/>
</dbReference>
<gene>
    <name evidence="4" type="ORF">CYPRO_2775</name>
</gene>
<dbReference type="KEGG" id="cprv:CYPRO_2775"/>
<dbReference type="AlphaFoldDB" id="A0A345UNG2"/>
<evidence type="ECO:0000313" key="4">
    <source>
        <dbReference type="EMBL" id="AXJ02014.1"/>
    </source>
</evidence>
<accession>A0A345UNG2</accession>
<evidence type="ECO:0000256" key="2">
    <source>
        <dbReference type="SAM" id="SignalP"/>
    </source>
</evidence>
<evidence type="ECO:0000256" key="1">
    <source>
        <dbReference type="ARBA" id="ARBA00022729"/>
    </source>
</evidence>
<dbReference type="InterPro" id="IPR011250">
    <property type="entry name" value="OMP/PagP_B-barrel"/>
</dbReference>
<feature type="chain" id="PRO_5016709057" evidence="2">
    <location>
        <begin position="28"/>
        <end position="235"/>
    </location>
</feature>
<proteinExistence type="predicted"/>
<evidence type="ECO:0000259" key="3">
    <source>
        <dbReference type="Pfam" id="PF13505"/>
    </source>
</evidence>
<sequence>MKFFYATSLTALLAGLFLFGFVEKAAAQEAEFALNFQIGVPQGDFGEKLDRTGYGISGMAGYRLPYSPLMLGIDAGFLTFGTDRRRVPISPTIPDVTVQVDNSYNMANFSFFTRLTGRDIRFRPYVDALIGFNYLYTDSTIRDRRTQEEVVSDTNFDDFAFAYGLGGGFRVLIWEGVAPQTSRAYFNVNARYMRGGNAEYVRPGSIDTSGGELTFDVLESRTDILNFNIGFTVNF</sequence>
<dbReference type="Pfam" id="PF13505">
    <property type="entry name" value="OMP_b-brl"/>
    <property type="match status" value="1"/>
</dbReference>
<reference evidence="4 5" key="1">
    <citation type="submission" date="2018-03" db="EMBL/GenBank/DDBJ databases">
        <title>Phenotypic and genomic properties of Cyclonatronum proteinivorum gen. nov., sp. nov., a haloalkaliphilic bacteroidete from soda lakes possessing Na+-translocating rhodopsin.</title>
        <authorList>
            <person name="Toshchakov S.V."/>
            <person name="Korzhenkov A."/>
            <person name="Samarov N.I."/>
            <person name="Kublanov I.V."/>
            <person name="Muntyan M.S."/>
            <person name="Sorokin D.Y."/>
        </authorList>
    </citation>
    <scope>NUCLEOTIDE SEQUENCE [LARGE SCALE GENOMIC DNA]</scope>
    <source>
        <strain evidence="4 5">Omega</strain>
    </source>
</reference>
<protein>
    <submittedName>
        <fullName evidence="4">Outer membrane protein beta-barrel domain-containing protein</fullName>
    </submittedName>
</protein>
<keyword evidence="1 2" id="KW-0732">Signal</keyword>
<name>A0A345UNG2_9BACT</name>
<keyword evidence="5" id="KW-1185">Reference proteome</keyword>
<feature type="signal peptide" evidence="2">
    <location>
        <begin position="1"/>
        <end position="27"/>
    </location>
</feature>
<dbReference type="Proteomes" id="UP000254808">
    <property type="component" value="Chromosome"/>
</dbReference>
<dbReference type="RefSeq" id="WP_114985148.1">
    <property type="nucleotide sequence ID" value="NZ_CP027806.1"/>
</dbReference>
<dbReference type="SUPFAM" id="SSF56925">
    <property type="entry name" value="OMPA-like"/>
    <property type="match status" value="1"/>
</dbReference>
<dbReference type="InterPro" id="IPR027385">
    <property type="entry name" value="Beta-barrel_OMP"/>
</dbReference>
<dbReference type="Gene3D" id="2.40.160.20">
    <property type="match status" value="1"/>
</dbReference>